<sequence length="157" mass="17685">MAEDPKTTADLTYNQYNALRDVPEDRDIPNDDIKDVNTQTTQSISREPDAVDIDFYRHADVNDQVEQDKITTHAKPSYEDVLPTVAGEEDEDYLHEADIEHIEDIEDTDEDESELEDIPDADDIQENSPVDPSAPPLEDMHGTDLINGFNGEDPEEG</sequence>
<feature type="region of interest" description="Disordered" evidence="1">
    <location>
        <begin position="22"/>
        <end position="44"/>
    </location>
</feature>
<keyword evidence="3" id="KW-1185">Reference proteome</keyword>
<dbReference type="RefSeq" id="WP_242403811.1">
    <property type="nucleotide sequence ID" value="NZ_BAVZ01000007.1"/>
</dbReference>
<evidence type="ECO:0000256" key="1">
    <source>
        <dbReference type="SAM" id="MobiDB-lite"/>
    </source>
</evidence>
<dbReference type="EMBL" id="BAVZ01000007">
    <property type="protein sequence ID" value="GAF08581.1"/>
    <property type="molecule type" value="Genomic_DNA"/>
</dbReference>
<protein>
    <submittedName>
        <fullName evidence="2">Uncharacterized protein</fullName>
    </submittedName>
</protein>
<evidence type="ECO:0000313" key="2">
    <source>
        <dbReference type="EMBL" id="GAF08581.1"/>
    </source>
</evidence>
<reference evidence="2 3" key="1">
    <citation type="journal article" date="2014" name="Genome Announc.">
        <title>Draft Genome Sequence of Paenibacillus pini JCM 16418T, Isolated from the Rhizosphere of Pine Tree.</title>
        <authorList>
            <person name="Yuki M."/>
            <person name="Oshima K."/>
            <person name="Suda W."/>
            <person name="Oshida Y."/>
            <person name="Kitamura K."/>
            <person name="Iida Y."/>
            <person name="Hattori M."/>
            <person name="Ohkuma M."/>
        </authorList>
    </citation>
    <scope>NUCLEOTIDE SEQUENCE [LARGE SCALE GENOMIC DNA]</scope>
    <source>
        <strain evidence="2 3">JCM 16418</strain>
    </source>
</reference>
<evidence type="ECO:0000313" key="3">
    <source>
        <dbReference type="Proteomes" id="UP000019364"/>
    </source>
</evidence>
<name>W7YVH9_9BACL</name>
<dbReference type="Proteomes" id="UP000019364">
    <property type="component" value="Unassembled WGS sequence"/>
</dbReference>
<organism evidence="2 3">
    <name type="scientific">Paenibacillus pini JCM 16418</name>
    <dbReference type="NCBI Taxonomy" id="1236976"/>
    <lineage>
        <taxon>Bacteria</taxon>
        <taxon>Bacillati</taxon>
        <taxon>Bacillota</taxon>
        <taxon>Bacilli</taxon>
        <taxon>Bacillales</taxon>
        <taxon>Paenibacillaceae</taxon>
        <taxon>Paenibacillus</taxon>
    </lineage>
</organism>
<dbReference type="eggNOG" id="ENOG50306M6">
    <property type="taxonomic scope" value="Bacteria"/>
</dbReference>
<accession>W7YVH9</accession>
<feature type="region of interest" description="Disordered" evidence="1">
    <location>
        <begin position="99"/>
        <end position="157"/>
    </location>
</feature>
<dbReference type="AlphaFoldDB" id="W7YVH9"/>
<comment type="caution">
    <text evidence="2">The sequence shown here is derived from an EMBL/GenBank/DDBJ whole genome shotgun (WGS) entry which is preliminary data.</text>
</comment>
<proteinExistence type="predicted"/>
<feature type="compositionally biased region" description="Basic and acidic residues" evidence="1">
    <location>
        <begin position="22"/>
        <end position="35"/>
    </location>
</feature>
<gene>
    <name evidence="2" type="ORF">JCM16418_2665</name>
</gene>
<feature type="compositionally biased region" description="Acidic residues" evidence="1">
    <location>
        <begin position="103"/>
        <end position="125"/>
    </location>
</feature>